<keyword evidence="6" id="KW-0862">Zinc</keyword>
<proteinExistence type="predicted"/>
<dbReference type="GO" id="GO:0000122">
    <property type="term" value="P:negative regulation of transcription by RNA polymerase II"/>
    <property type="evidence" value="ECO:0007669"/>
    <property type="project" value="UniProtKB-ARBA"/>
</dbReference>
<organism evidence="13 14">
    <name type="scientific">Eleginops maclovinus</name>
    <name type="common">Patagonian blennie</name>
    <name type="synonym">Eleginus maclovinus</name>
    <dbReference type="NCBI Taxonomy" id="56733"/>
    <lineage>
        <taxon>Eukaryota</taxon>
        <taxon>Metazoa</taxon>
        <taxon>Chordata</taxon>
        <taxon>Craniata</taxon>
        <taxon>Vertebrata</taxon>
        <taxon>Euteleostomi</taxon>
        <taxon>Actinopterygii</taxon>
        <taxon>Neopterygii</taxon>
        <taxon>Teleostei</taxon>
        <taxon>Neoteleostei</taxon>
        <taxon>Acanthomorphata</taxon>
        <taxon>Eupercaria</taxon>
        <taxon>Perciformes</taxon>
        <taxon>Notothenioidei</taxon>
        <taxon>Eleginopidae</taxon>
        <taxon>Eleginops</taxon>
    </lineage>
</organism>
<evidence type="ECO:0000256" key="3">
    <source>
        <dbReference type="ARBA" id="ARBA00022723"/>
    </source>
</evidence>
<dbReference type="Gene3D" id="1.10.10.60">
    <property type="entry name" value="Homeodomain-like"/>
    <property type="match status" value="1"/>
</dbReference>
<feature type="region of interest" description="Disordered" evidence="11">
    <location>
        <begin position="997"/>
        <end position="1016"/>
    </location>
</feature>
<dbReference type="PROSITE" id="PS00028">
    <property type="entry name" value="ZINC_FINGER_C2H2_1"/>
    <property type="match status" value="5"/>
</dbReference>
<evidence type="ECO:0000256" key="9">
    <source>
        <dbReference type="ARBA" id="ARBA00023242"/>
    </source>
</evidence>
<dbReference type="InterPro" id="IPR013087">
    <property type="entry name" value="Znf_C2H2_type"/>
</dbReference>
<dbReference type="GO" id="GO:0000978">
    <property type="term" value="F:RNA polymerase II cis-regulatory region sequence-specific DNA binding"/>
    <property type="evidence" value="ECO:0007669"/>
    <property type="project" value="TreeGrafter"/>
</dbReference>
<evidence type="ECO:0000256" key="2">
    <source>
        <dbReference type="ARBA" id="ARBA00004123"/>
    </source>
</evidence>
<accession>A0AAN7XA52</accession>
<dbReference type="GO" id="GO:0008270">
    <property type="term" value="F:zinc ion binding"/>
    <property type="evidence" value="ECO:0007669"/>
    <property type="project" value="UniProtKB-KW"/>
</dbReference>
<feature type="domain" description="C2H2-type" evidence="12">
    <location>
        <begin position="836"/>
        <end position="863"/>
    </location>
</feature>
<feature type="region of interest" description="Disordered" evidence="11">
    <location>
        <begin position="603"/>
        <end position="682"/>
    </location>
</feature>
<feature type="region of interest" description="Disordered" evidence="11">
    <location>
        <begin position="301"/>
        <end position="327"/>
    </location>
</feature>
<evidence type="ECO:0000313" key="13">
    <source>
        <dbReference type="EMBL" id="KAK5860551.1"/>
    </source>
</evidence>
<evidence type="ECO:0000313" key="14">
    <source>
        <dbReference type="Proteomes" id="UP001346869"/>
    </source>
</evidence>
<keyword evidence="3" id="KW-0479">Metal-binding</keyword>
<dbReference type="PROSITE" id="PS50157">
    <property type="entry name" value="ZINC_FINGER_C2H2_2"/>
    <property type="match status" value="7"/>
</dbReference>
<evidence type="ECO:0000256" key="8">
    <source>
        <dbReference type="ARBA" id="ARBA00023155"/>
    </source>
</evidence>
<keyword evidence="9" id="KW-0539">Nucleus</keyword>
<dbReference type="InterPro" id="IPR009057">
    <property type="entry name" value="Homeodomain-like_sf"/>
</dbReference>
<feature type="domain" description="C2H2-type" evidence="12">
    <location>
        <begin position="205"/>
        <end position="232"/>
    </location>
</feature>
<evidence type="ECO:0000256" key="7">
    <source>
        <dbReference type="ARBA" id="ARBA00023125"/>
    </source>
</evidence>
<dbReference type="GO" id="GO:0000981">
    <property type="term" value="F:DNA-binding transcription factor activity, RNA polymerase II-specific"/>
    <property type="evidence" value="ECO:0007669"/>
    <property type="project" value="TreeGrafter"/>
</dbReference>
<comment type="caution">
    <text evidence="13">The sequence shown here is derived from an EMBL/GenBank/DDBJ whole genome shotgun (WGS) entry which is preliminary data.</text>
</comment>
<dbReference type="Gene3D" id="3.30.160.60">
    <property type="entry name" value="Classic Zinc Finger"/>
    <property type="match status" value="5"/>
</dbReference>
<reference evidence="13 14" key="2">
    <citation type="journal article" date="2023" name="Mol. Biol. Evol.">
        <title>Genomics of Secondarily Temperate Adaptation in the Only Non-Antarctic Icefish.</title>
        <authorList>
            <person name="Rivera-Colon A.G."/>
            <person name="Rayamajhi N."/>
            <person name="Minhas B.F."/>
            <person name="Madrigal G."/>
            <person name="Bilyk K.T."/>
            <person name="Yoon V."/>
            <person name="Hune M."/>
            <person name="Gregory S."/>
            <person name="Cheng C.H.C."/>
            <person name="Catchen J.M."/>
        </authorList>
    </citation>
    <scope>NUCLEOTIDE SEQUENCE [LARGE SCALE GENOMIC DNA]</scope>
    <source>
        <strain evidence="13">JMC-PN-2008</strain>
    </source>
</reference>
<feature type="compositionally biased region" description="Polar residues" evidence="11">
    <location>
        <begin position="542"/>
        <end position="552"/>
    </location>
</feature>
<feature type="domain" description="C2H2-type" evidence="12">
    <location>
        <begin position="273"/>
        <end position="308"/>
    </location>
</feature>
<dbReference type="AlphaFoldDB" id="A0AAN7XA52"/>
<feature type="compositionally biased region" description="Basic and acidic residues" evidence="11">
    <location>
        <begin position="1007"/>
        <end position="1016"/>
    </location>
</feature>
<evidence type="ECO:0000256" key="5">
    <source>
        <dbReference type="ARBA" id="ARBA00022771"/>
    </source>
</evidence>
<evidence type="ECO:0000256" key="1">
    <source>
        <dbReference type="ARBA" id="ARBA00003263"/>
    </source>
</evidence>
<feature type="compositionally biased region" description="Low complexity" evidence="11">
    <location>
        <begin position="862"/>
        <end position="878"/>
    </location>
</feature>
<comment type="subcellular location">
    <subcellularLocation>
        <location evidence="2">Nucleus</location>
    </subcellularLocation>
</comment>
<dbReference type="Pfam" id="PF00096">
    <property type="entry name" value="zf-C2H2"/>
    <property type="match status" value="3"/>
</dbReference>
<dbReference type="FunFam" id="3.30.160.60:FF:000145">
    <property type="entry name" value="Zinc finger protein 574"/>
    <property type="match status" value="1"/>
</dbReference>
<evidence type="ECO:0000259" key="12">
    <source>
        <dbReference type="PROSITE" id="PS50157"/>
    </source>
</evidence>
<evidence type="ECO:0000256" key="11">
    <source>
        <dbReference type="SAM" id="MobiDB-lite"/>
    </source>
</evidence>
<dbReference type="Proteomes" id="UP001346869">
    <property type="component" value="Unassembled WGS sequence"/>
</dbReference>
<keyword evidence="5 10" id="KW-0863">Zinc-finger</keyword>
<keyword evidence="8" id="KW-0371">Homeobox</keyword>
<feature type="compositionally biased region" description="Basic and acidic residues" evidence="11">
    <location>
        <begin position="73"/>
        <end position="84"/>
    </location>
</feature>
<evidence type="ECO:0000256" key="10">
    <source>
        <dbReference type="PROSITE-ProRule" id="PRU00042"/>
    </source>
</evidence>
<feature type="region of interest" description="Disordered" evidence="11">
    <location>
        <begin position="536"/>
        <end position="558"/>
    </location>
</feature>
<dbReference type="PANTHER" id="PTHR24391">
    <property type="entry name" value="HISTONE H4 TRANSCRIPTION FACTOR-RELATED"/>
    <property type="match status" value="1"/>
</dbReference>
<feature type="domain" description="C2H2-type" evidence="12">
    <location>
        <begin position="916"/>
        <end position="944"/>
    </location>
</feature>
<keyword evidence="7" id="KW-0238">DNA-binding</keyword>
<dbReference type="InterPro" id="IPR036236">
    <property type="entry name" value="Znf_C2H2_sf"/>
</dbReference>
<feature type="region of interest" description="Disordered" evidence="11">
    <location>
        <begin position="1022"/>
        <end position="1065"/>
    </location>
</feature>
<dbReference type="SUPFAM" id="SSF57667">
    <property type="entry name" value="beta-beta-alpha zinc fingers"/>
    <property type="match status" value="4"/>
</dbReference>
<feature type="region of interest" description="Disordered" evidence="11">
    <location>
        <begin position="857"/>
        <end position="884"/>
    </location>
</feature>
<feature type="compositionally biased region" description="Low complexity" evidence="11">
    <location>
        <begin position="305"/>
        <end position="326"/>
    </location>
</feature>
<feature type="domain" description="C2H2-type" evidence="12">
    <location>
        <begin position="245"/>
        <end position="272"/>
    </location>
</feature>
<feature type="domain" description="C2H2-type" evidence="12">
    <location>
        <begin position="888"/>
        <end position="915"/>
    </location>
</feature>
<sequence>MGGEMVSSYDHVPSGSETGKDDRTLSDDLPNGGGVGRGGEDEVPSPRVAPALLSYREGGGSEGLQDPLWRGDSNTHLDGTGDRREECEAEEGISAEHLDVSELDDFFLNRNQDGDGDGHPANITEYLQRSNTAIIYPEAPEELIRQGTPEAAGQDESEHDLLSGSTDDFSALLTCPYCDRGYKRLSSLKEHIRYRHENIQERERLSCPTCSDTFSHRAHLERHMTNHRPTTEQSLLGEAAGNRKFKCSECGKAFKYKHHLKEHLRIHSGEKPYECSHCKKRFSHSGSYSSHISSRKCIGLISQTGSKPGSRPGSSPSSSTSSPGSPALAQLRHKLETRGPVDPPDQQPDIKAEPLDFNEYRLLMASQQGFGGPGVYLNEGVHSSSQNPLQGLGGRAGLDLLGFSLGNLCEVQKVLQIVDNTVSRQKVDGNPEEVKKLRAYMKELGDQMEGGDSPTKTIMDFTMKKVNEARSLIESKRNLVFKKEKTNHPEGGEPDGQNQYLFCCQFCKQSFLGPIPLHQHERYLCRKNQEIQAVLQPDSSPPEGSTTETAPSQPHPFKGQFSLLKNYFDLNTEPSHDQLVQISLAVGLPQDFVREWFSQWKNQSQQGGGLKRKTPTPDLRPSPVMHFANGDASHRLSKTSRPTGGDRDPLDPLRTNTPSPLNLSSTSSKTSSSYTPNSLVSEDPLGDSPLDLSLPKHLVQKLLSKRPRFNGFNEEGHLVHIKKEVLVSEGVGGSSPLFGMKPFSGGPVYTSLPLNGAFPPPSFLSSGQVPGLSSYPGLDPLSFLPHMAYSFSSFNEIQQRRKYQRKPCFQVELPGGDFLLDDVSDRKLKKTESGTYACELCDKTFQKTSSLLRHKYEHTETATESGPAAATSPPSSTDADLRQGKRPHQCEICQKAFKHKHHLIEHSRLHSGEKPYQCDKCGKRFSHSGSYSQHMNHRYSYCKREAEEREAAVREAGGGKDTQLLMRRVLLQGGGRYPYPEEPEEPGLNNAILQGEEYRDPEEEPEGRDTLLRGEEDRLEAIFREGGEEKEGEEGGRRESAEGKDSLREKSSGERKTDGRSDQED</sequence>
<comment type="function">
    <text evidence="1">Sequence-specific transcription factor which is part of a developmental regulatory system that provides cells with specific positional identities on the anterior-posterior axis.</text>
</comment>
<gene>
    <name evidence="13" type="ORF">PBY51_022016</name>
</gene>
<name>A0AAN7XA52_ELEMC</name>
<dbReference type="SUPFAM" id="SSF46689">
    <property type="entry name" value="Homeodomain-like"/>
    <property type="match status" value="1"/>
</dbReference>
<dbReference type="CDD" id="cd00086">
    <property type="entry name" value="homeodomain"/>
    <property type="match status" value="1"/>
</dbReference>
<dbReference type="FunFam" id="3.30.160.60:FF:000082">
    <property type="entry name" value="Putative zinc finger E-box-binding homeobox 2"/>
    <property type="match status" value="1"/>
</dbReference>
<keyword evidence="4" id="KW-0677">Repeat</keyword>
<dbReference type="EMBL" id="JAUZQC010000013">
    <property type="protein sequence ID" value="KAK5860551.1"/>
    <property type="molecule type" value="Genomic_DNA"/>
</dbReference>
<dbReference type="GO" id="GO:0005634">
    <property type="term" value="C:nucleus"/>
    <property type="evidence" value="ECO:0007669"/>
    <property type="project" value="UniProtKB-SubCell"/>
</dbReference>
<dbReference type="PANTHER" id="PTHR24391:SF11">
    <property type="entry name" value="ZINC FINGER E-BOX-BINDING HOMEOBOX 2"/>
    <property type="match status" value="1"/>
</dbReference>
<dbReference type="InterPro" id="IPR001356">
    <property type="entry name" value="HD"/>
</dbReference>
<dbReference type="SMART" id="SM00355">
    <property type="entry name" value="ZnF_C2H2"/>
    <property type="match status" value="8"/>
</dbReference>
<dbReference type="FunFam" id="3.30.160.60:FF:000013">
    <property type="entry name" value="Putative zinc finger E-box-binding homeobox 2"/>
    <property type="match status" value="2"/>
</dbReference>
<feature type="region of interest" description="Disordered" evidence="11">
    <location>
        <begin position="1"/>
        <end position="84"/>
    </location>
</feature>
<feature type="domain" description="C2H2-type" evidence="12">
    <location>
        <begin position="173"/>
        <end position="201"/>
    </location>
</feature>
<dbReference type="InterPro" id="IPR051574">
    <property type="entry name" value="ZnF_E-box_Homeobox"/>
</dbReference>
<evidence type="ECO:0000256" key="6">
    <source>
        <dbReference type="ARBA" id="ARBA00022833"/>
    </source>
</evidence>
<reference evidence="13 14" key="1">
    <citation type="journal article" date="2023" name="Genes (Basel)">
        <title>Chromosome-Level Genome Assembly and Circadian Gene Repertoire of the Patagonia Blennie Eleginops maclovinus-The Closest Ancestral Proxy of Antarctic Cryonotothenioids.</title>
        <authorList>
            <person name="Cheng C.C."/>
            <person name="Rivera-Colon A.G."/>
            <person name="Minhas B.F."/>
            <person name="Wilson L."/>
            <person name="Rayamajhi N."/>
            <person name="Vargas-Chacoff L."/>
            <person name="Catchen J.M."/>
        </authorList>
    </citation>
    <scope>NUCLEOTIDE SEQUENCE [LARGE SCALE GENOMIC DNA]</scope>
    <source>
        <strain evidence="13">JMC-PN-2008</strain>
    </source>
</reference>
<evidence type="ECO:0000256" key="4">
    <source>
        <dbReference type="ARBA" id="ARBA00022737"/>
    </source>
</evidence>
<protein>
    <recommendedName>
        <fullName evidence="12">C2H2-type domain-containing protein</fullName>
    </recommendedName>
</protein>
<keyword evidence="14" id="KW-1185">Reference proteome</keyword>
<feature type="compositionally biased region" description="Low complexity" evidence="11">
    <location>
        <begin position="655"/>
        <end position="682"/>
    </location>
</feature>
<dbReference type="FunFam" id="3.30.160.60:FF:000744">
    <property type="entry name" value="zinc finger E-box-binding homeobox 1"/>
    <property type="match status" value="1"/>
</dbReference>